<reference evidence="2" key="1">
    <citation type="journal article" date="2021" name="Proc. Natl. Acad. Sci. U.S.A.">
        <title>A Catalog of Tens of Thousands of Viruses from Human Metagenomes Reveals Hidden Associations with Chronic Diseases.</title>
        <authorList>
            <person name="Tisza M.J."/>
            <person name="Buck C.B."/>
        </authorList>
    </citation>
    <scope>NUCLEOTIDE SEQUENCE</scope>
    <source>
        <strain evidence="2">Ct6oU4</strain>
    </source>
</reference>
<dbReference type="EMBL" id="BK015709">
    <property type="protein sequence ID" value="DAE21175.1"/>
    <property type="molecule type" value="Genomic_DNA"/>
</dbReference>
<evidence type="ECO:0000256" key="1">
    <source>
        <dbReference type="SAM" id="MobiDB-lite"/>
    </source>
</evidence>
<keyword evidence="2" id="KW-0378">Hydrolase</keyword>
<accession>A0A8S5QPH7</accession>
<dbReference type="Gene3D" id="1.10.30.50">
    <property type="match status" value="1"/>
</dbReference>
<sequence>MNRKGDTEKAGRRGGGGHWRGGKRRKEYKRIIHSKRWHALRSAYIGAHPFCEECMARGIMDQPAEEVHHVRPIGTGRSWEEMCALAFDAHNLRSLCHDCHVAAHRRQRKEGKEPSEDVKAWLKRFLHV</sequence>
<feature type="compositionally biased region" description="Basic and acidic residues" evidence="1">
    <location>
        <begin position="1"/>
        <end position="11"/>
    </location>
</feature>
<keyword evidence="2" id="KW-0255">Endonuclease</keyword>
<organism evidence="2">
    <name type="scientific">Siphoviridae sp. ct6oU4</name>
    <dbReference type="NCBI Taxonomy" id="2826299"/>
    <lineage>
        <taxon>Viruses</taxon>
        <taxon>Duplodnaviria</taxon>
        <taxon>Heunggongvirae</taxon>
        <taxon>Uroviricota</taxon>
        <taxon>Caudoviricetes</taxon>
    </lineage>
</organism>
<evidence type="ECO:0000313" key="2">
    <source>
        <dbReference type="EMBL" id="DAE21175.1"/>
    </source>
</evidence>
<name>A0A8S5QPH7_9CAUD</name>
<dbReference type="GO" id="GO:0004519">
    <property type="term" value="F:endonuclease activity"/>
    <property type="evidence" value="ECO:0007669"/>
    <property type="project" value="UniProtKB-KW"/>
</dbReference>
<protein>
    <submittedName>
        <fullName evidence="2">HNH endonuclease</fullName>
    </submittedName>
</protein>
<keyword evidence="2" id="KW-0540">Nuclease</keyword>
<proteinExistence type="predicted"/>
<feature type="region of interest" description="Disordered" evidence="1">
    <location>
        <begin position="1"/>
        <end position="27"/>
    </location>
</feature>
<dbReference type="InterPro" id="IPR003615">
    <property type="entry name" value="HNH_nuc"/>
</dbReference>
<dbReference type="CDD" id="cd00085">
    <property type="entry name" value="HNHc"/>
    <property type="match status" value="1"/>
</dbReference>